<dbReference type="KEGG" id="pbr:PB2503_11639"/>
<sequence>MKGRICILGGALLSLTACAVGPDPTAPTVDLPATYSAALPADLAGQDEEVWWAGFEDETLSTLMVDVLAGNLDIATALATLSEAAALRGAVRSDLFPRLDAQGSAEYADLISGEGESETTTLLSGVLAFEVDLAGGNRRRLEAAAADLEAAGFGVREAQRLATGTAALQYIDLRRSGARLALLETSLDLQARTLDVVQARFDAGLTPALDVDRAAADLARTRADRGILQANRQAAAFTLAVLAGRPPERAQFGQSTDDILPDYRGEITLGAPAMLLRQRPDVAQAEQRLIADLALIGAEQADLYPSLRLPAQISGDPDTDFEPLLFTLSAIVDIPLLDAGRRRAEVRAQIARAEASLAEWQQTVLVALTEVETALTRIEALRSRLENLDLAVQRSEEAYRQLDALYREGLTSFIDVLDAQRTLIGSREAVVEARADLAVAIVQLHIGMGTGI</sequence>
<dbReference type="PROSITE" id="PS51257">
    <property type="entry name" value="PROKAR_LIPOPROTEIN"/>
    <property type="match status" value="1"/>
</dbReference>
<dbReference type="Proteomes" id="UP000001302">
    <property type="component" value="Chromosome"/>
</dbReference>
<keyword evidence="2" id="KW-1134">Transmembrane beta strand</keyword>
<dbReference type="PANTHER" id="PTHR30203:SF32">
    <property type="entry name" value="CATION EFFLUX SYSTEM PROTEIN CUSC"/>
    <property type="match status" value="1"/>
</dbReference>
<reference evidence="5" key="1">
    <citation type="submission" date="2010-08" db="EMBL/GenBank/DDBJ databases">
        <title>Genome sequence of Parvularcula bermudensis HTCC2503.</title>
        <authorList>
            <person name="Kang D.-M."/>
            <person name="Oh H.-M."/>
            <person name="Cho J.-C."/>
        </authorList>
    </citation>
    <scope>NUCLEOTIDE SEQUENCE [LARGE SCALE GENOMIC DNA]</scope>
    <source>
        <strain evidence="5">ATCC BAA-594 / HTCC2503 / KCTC 12087</strain>
    </source>
</reference>
<protein>
    <submittedName>
        <fullName evidence="4">Multidrug efflux system outer membrane subunit</fullName>
    </submittedName>
</protein>
<keyword evidence="3" id="KW-0175">Coiled coil</keyword>
<dbReference type="OrthoDB" id="9783100at2"/>
<feature type="coiled-coil region" evidence="3">
    <location>
        <begin position="343"/>
        <end position="405"/>
    </location>
</feature>
<keyword evidence="2" id="KW-0732">Signal</keyword>
<reference evidence="4 5" key="2">
    <citation type="journal article" date="2011" name="J. Bacteriol.">
        <title>Complete genome sequence of strain HTCC2503T of Parvularcula bermudensis, the type species of the order "Parvularculales" in the class Alphaproteobacteria.</title>
        <authorList>
            <person name="Oh H.M."/>
            <person name="Kang I."/>
            <person name="Vergin K.L."/>
            <person name="Kang D."/>
            <person name="Rhee K.H."/>
            <person name="Giovannoni S.J."/>
            <person name="Cho J.C."/>
        </authorList>
    </citation>
    <scope>NUCLEOTIDE SEQUENCE [LARGE SCALE GENOMIC DNA]</scope>
    <source>
        <strain evidence="5">ATCC BAA-594 / HTCC2503 / KCTC 12087</strain>
    </source>
</reference>
<dbReference type="HOGENOM" id="CLU_012817_13_0_5"/>
<comment type="similarity">
    <text evidence="1 2">Belongs to the outer membrane factor (OMF) (TC 1.B.17) family.</text>
</comment>
<dbReference type="Gene3D" id="2.20.200.10">
    <property type="entry name" value="Outer membrane efflux proteins (OEP)"/>
    <property type="match status" value="1"/>
</dbReference>
<evidence type="ECO:0000256" key="2">
    <source>
        <dbReference type="RuleBase" id="RU362097"/>
    </source>
</evidence>
<evidence type="ECO:0000256" key="3">
    <source>
        <dbReference type="SAM" id="Coils"/>
    </source>
</evidence>
<dbReference type="RefSeq" id="WP_013301346.1">
    <property type="nucleotide sequence ID" value="NC_014414.1"/>
</dbReference>
<dbReference type="Pfam" id="PF02321">
    <property type="entry name" value="OEP"/>
    <property type="match status" value="2"/>
</dbReference>
<keyword evidence="2" id="KW-0564">Palmitate</keyword>
<dbReference type="SUPFAM" id="SSF56954">
    <property type="entry name" value="Outer membrane efflux proteins (OEP)"/>
    <property type="match status" value="1"/>
</dbReference>
<gene>
    <name evidence="4" type="ordered locus">PB2503_11639</name>
</gene>
<keyword evidence="5" id="KW-1185">Reference proteome</keyword>
<feature type="signal peptide" evidence="2">
    <location>
        <begin position="1"/>
        <end position="19"/>
    </location>
</feature>
<dbReference type="PANTHER" id="PTHR30203">
    <property type="entry name" value="OUTER MEMBRANE CATION EFFLUX PROTEIN"/>
    <property type="match status" value="1"/>
</dbReference>
<dbReference type="AlphaFoldDB" id="E0TCY9"/>
<keyword evidence="2" id="KW-0812">Transmembrane</keyword>
<dbReference type="GO" id="GO:0005886">
    <property type="term" value="C:plasma membrane"/>
    <property type="evidence" value="ECO:0007669"/>
    <property type="project" value="UniProtKB-SubCell"/>
</dbReference>
<accession>E0TCY9</accession>
<dbReference type="InterPro" id="IPR010131">
    <property type="entry name" value="MdtP/NodT-like"/>
</dbReference>
<name>E0TCY9_PARBH</name>
<evidence type="ECO:0000256" key="1">
    <source>
        <dbReference type="ARBA" id="ARBA00007613"/>
    </source>
</evidence>
<organism evidence="4 5">
    <name type="scientific">Parvularcula bermudensis (strain ATCC BAA-594 / HTCC2503 / KCTC 12087)</name>
    <dbReference type="NCBI Taxonomy" id="314260"/>
    <lineage>
        <taxon>Bacteria</taxon>
        <taxon>Pseudomonadati</taxon>
        <taxon>Pseudomonadota</taxon>
        <taxon>Alphaproteobacteria</taxon>
        <taxon>Parvularculales</taxon>
        <taxon>Parvularculaceae</taxon>
        <taxon>Parvularcula</taxon>
    </lineage>
</organism>
<dbReference type="EMBL" id="CP002156">
    <property type="protein sequence ID" value="ADM10372.1"/>
    <property type="molecule type" value="Genomic_DNA"/>
</dbReference>
<keyword evidence="2" id="KW-0472">Membrane</keyword>
<dbReference type="eggNOG" id="COG1538">
    <property type="taxonomic scope" value="Bacteria"/>
</dbReference>
<dbReference type="STRING" id="314260.PB2503_11639"/>
<dbReference type="GO" id="GO:0015562">
    <property type="term" value="F:efflux transmembrane transporter activity"/>
    <property type="evidence" value="ECO:0007669"/>
    <property type="project" value="InterPro"/>
</dbReference>
<evidence type="ECO:0000313" key="4">
    <source>
        <dbReference type="EMBL" id="ADM10372.1"/>
    </source>
</evidence>
<dbReference type="Gene3D" id="1.20.1600.10">
    <property type="entry name" value="Outer membrane efflux proteins (OEP)"/>
    <property type="match status" value="1"/>
</dbReference>
<keyword evidence="2" id="KW-0449">Lipoprotein</keyword>
<comment type="subcellular location">
    <subcellularLocation>
        <location evidence="2">Cell membrane</location>
        <topology evidence="2">Lipid-anchor</topology>
    </subcellularLocation>
</comment>
<proteinExistence type="inferred from homology"/>
<dbReference type="InterPro" id="IPR003423">
    <property type="entry name" value="OMP_efflux"/>
</dbReference>
<evidence type="ECO:0000313" key="5">
    <source>
        <dbReference type="Proteomes" id="UP000001302"/>
    </source>
</evidence>
<dbReference type="NCBIfam" id="TIGR01845">
    <property type="entry name" value="outer_NodT"/>
    <property type="match status" value="1"/>
</dbReference>
<feature type="chain" id="PRO_5001438114" evidence="2">
    <location>
        <begin position="20"/>
        <end position="452"/>
    </location>
</feature>